<keyword evidence="2" id="KW-0963">Cytoplasm</keyword>
<feature type="non-terminal residue" evidence="8">
    <location>
        <position position="1"/>
    </location>
</feature>
<keyword evidence="4" id="KW-0863">Zinc-finger</keyword>
<dbReference type="OrthoDB" id="10577155at2759"/>
<protein>
    <submittedName>
        <fullName evidence="8">3620_t:CDS:1</fullName>
    </submittedName>
</protein>
<dbReference type="PANTHER" id="PTHR22605:SF1">
    <property type="entry name" value="RZ-TYPE DOMAIN-CONTAINING PROTEIN"/>
    <property type="match status" value="1"/>
</dbReference>
<name>A0A9N9GWX5_9GLOM</name>
<dbReference type="PANTHER" id="PTHR22605">
    <property type="entry name" value="RZ-TYPE DOMAIN-CONTAINING PROTEIN"/>
    <property type="match status" value="1"/>
</dbReference>
<reference evidence="8" key="1">
    <citation type="submission" date="2021-06" db="EMBL/GenBank/DDBJ databases">
        <authorList>
            <person name="Kallberg Y."/>
            <person name="Tangrot J."/>
            <person name="Rosling A."/>
        </authorList>
    </citation>
    <scope>NUCLEOTIDE SEQUENCE</scope>
    <source>
        <strain evidence="8">CL551</strain>
    </source>
</reference>
<proteinExistence type="predicted"/>
<evidence type="ECO:0000256" key="3">
    <source>
        <dbReference type="ARBA" id="ARBA00022723"/>
    </source>
</evidence>
<organism evidence="8 9">
    <name type="scientific">Acaulospora morrowiae</name>
    <dbReference type="NCBI Taxonomy" id="94023"/>
    <lineage>
        <taxon>Eukaryota</taxon>
        <taxon>Fungi</taxon>
        <taxon>Fungi incertae sedis</taxon>
        <taxon>Mucoromycota</taxon>
        <taxon>Glomeromycotina</taxon>
        <taxon>Glomeromycetes</taxon>
        <taxon>Diversisporales</taxon>
        <taxon>Acaulosporaceae</taxon>
        <taxon>Acaulospora</taxon>
    </lineage>
</organism>
<evidence type="ECO:0000256" key="2">
    <source>
        <dbReference type="ARBA" id="ARBA00022490"/>
    </source>
</evidence>
<keyword evidence="5" id="KW-0862">Zinc</keyword>
<sequence length="595" mass="68292">DWQLQVVNILSLCPIIERVPRSRSLQILLPDSENILSQEFVERILELFNKIPTTEQTIASQCSFFRLCIDIVSPNSPLRIYLYKILFGKEPCPFFGPVLSSVLVEVIKMESQTLAEIIRNTSAILDDSIHLNAINAALKSNHLDSPIFALCGDVMQRNFFSFFSFQDLFNSFQDAVNLLRSTNVEPLQSILAVALLKEFVNTLWKSLVSIRDATREPLEFEVDVDINELVENINRAMERQSFQIRSLKLYFLRDLYAKGLSLHGIKCFSKVQGETFPWLNDLEWSDEDNRIGFVPYRFYAQYNEAEEAFEPLYMRGQQMKAENFLNYVLTDSSISKKMSLMGIAISRLRDIYALRDLSLHEKTAIQFLHTQLSNMPFDNFYRETLLSFITNTHQLYLISPVTSQSELLIRSVIVHIVALHSCLSASNSPLAAYLQALKTCKETYILTSSSDVDANILIEIGEALGQFTRYECECGFKYIVTECGDTREEGICPQCKSRIGGINNKVNPGNRRIDVQTIRGNEEANERMGYAYESTESRKDINYRIRGMTLASYRVLHLFVHTLIAATSREDCQDFFNIKEPIEYCKRHIEMTGTF</sequence>
<dbReference type="EMBL" id="CAJVPV010009306">
    <property type="protein sequence ID" value="CAG8640284.1"/>
    <property type="molecule type" value="Genomic_DNA"/>
</dbReference>
<dbReference type="GO" id="GO:0005737">
    <property type="term" value="C:cytoplasm"/>
    <property type="evidence" value="ECO:0007669"/>
    <property type="project" value="UniProtKB-SubCell"/>
</dbReference>
<comment type="caution">
    <text evidence="8">The sequence shown here is derived from an EMBL/GenBank/DDBJ whole genome shotgun (WGS) entry which is preliminary data.</text>
</comment>
<gene>
    <name evidence="8" type="ORF">AMORRO_LOCUS9486</name>
</gene>
<keyword evidence="6" id="KW-0391">Immunity</keyword>
<keyword evidence="3" id="KW-0479">Metal-binding</keyword>
<evidence type="ECO:0000256" key="5">
    <source>
        <dbReference type="ARBA" id="ARBA00022833"/>
    </source>
</evidence>
<dbReference type="GO" id="GO:0016887">
    <property type="term" value="F:ATP hydrolysis activity"/>
    <property type="evidence" value="ECO:0007669"/>
    <property type="project" value="InterPro"/>
</dbReference>
<dbReference type="GO" id="GO:0008270">
    <property type="term" value="F:zinc ion binding"/>
    <property type="evidence" value="ECO:0007669"/>
    <property type="project" value="UniProtKB-KW"/>
</dbReference>
<evidence type="ECO:0000256" key="1">
    <source>
        <dbReference type="ARBA" id="ARBA00004496"/>
    </source>
</evidence>
<evidence type="ECO:0000313" key="9">
    <source>
        <dbReference type="Proteomes" id="UP000789342"/>
    </source>
</evidence>
<evidence type="ECO:0000256" key="6">
    <source>
        <dbReference type="ARBA" id="ARBA00022859"/>
    </source>
</evidence>
<dbReference type="InterPro" id="IPR031248">
    <property type="entry name" value="RNF213"/>
</dbReference>
<feature type="domain" description="RZ-type" evidence="7">
    <location>
        <begin position="448"/>
        <end position="527"/>
    </location>
</feature>
<evidence type="ECO:0000313" key="8">
    <source>
        <dbReference type="EMBL" id="CAG8640284.1"/>
    </source>
</evidence>
<dbReference type="GO" id="GO:0002376">
    <property type="term" value="P:immune system process"/>
    <property type="evidence" value="ECO:0007669"/>
    <property type="project" value="UniProtKB-KW"/>
</dbReference>
<evidence type="ECO:0000259" key="7">
    <source>
        <dbReference type="PROSITE" id="PS51981"/>
    </source>
</evidence>
<dbReference type="InterPro" id="IPR046439">
    <property type="entry name" value="ZF_RZ_dom"/>
</dbReference>
<dbReference type="AlphaFoldDB" id="A0A9N9GWX5"/>
<keyword evidence="9" id="KW-1185">Reference proteome</keyword>
<accession>A0A9N9GWX5</accession>
<dbReference type="Proteomes" id="UP000789342">
    <property type="component" value="Unassembled WGS sequence"/>
</dbReference>
<dbReference type="PROSITE" id="PS51981">
    <property type="entry name" value="ZF_RZ"/>
    <property type="match status" value="1"/>
</dbReference>
<dbReference type="Pfam" id="PF20173">
    <property type="entry name" value="ZnF_RZ-type"/>
    <property type="match status" value="1"/>
</dbReference>
<comment type="subcellular location">
    <subcellularLocation>
        <location evidence="1">Cytoplasm</location>
    </subcellularLocation>
</comment>
<evidence type="ECO:0000256" key="4">
    <source>
        <dbReference type="ARBA" id="ARBA00022771"/>
    </source>
</evidence>
<dbReference type="GO" id="GO:0004842">
    <property type="term" value="F:ubiquitin-protein transferase activity"/>
    <property type="evidence" value="ECO:0007669"/>
    <property type="project" value="InterPro"/>
</dbReference>